<comment type="subcellular location">
    <subcellularLocation>
        <location evidence="1">Membrane</location>
        <topology evidence="1">Multi-pass membrane protein</topology>
    </subcellularLocation>
</comment>
<dbReference type="SUPFAM" id="SSF54695">
    <property type="entry name" value="POZ domain"/>
    <property type="match status" value="1"/>
</dbReference>
<dbReference type="GO" id="GO:0008076">
    <property type="term" value="C:voltage-gated potassium channel complex"/>
    <property type="evidence" value="ECO:0007669"/>
    <property type="project" value="InterPro"/>
</dbReference>
<evidence type="ECO:0000313" key="10">
    <source>
        <dbReference type="Proteomes" id="UP001163046"/>
    </source>
</evidence>
<dbReference type="AlphaFoldDB" id="A0A9W9YSI7"/>
<dbReference type="InterPro" id="IPR028325">
    <property type="entry name" value="VG_K_chnl"/>
</dbReference>
<evidence type="ECO:0000256" key="4">
    <source>
        <dbReference type="ARBA" id="ARBA00022989"/>
    </source>
</evidence>
<keyword evidence="6" id="KW-0472">Membrane</keyword>
<evidence type="ECO:0000256" key="1">
    <source>
        <dbReference type="ARBA" id="ARBA00004141"/>
    </source>
</evidence>
<dbReference type="Proteomes" id="UP001163046">
    <property type="component" value="Unassembled WGS sequence"/>
</dbReference>
<keyword evidence="5" id="KW-0406">Ion transport</keyword>
<dbReference type="PANTHER" id="PTHR11537">
    <property type="entry name" value="VOLTAGE-GATED POTASSIUM CHANNEL"/>
    <property type="match status" value="1"/>
</dbReference>
<evidence type="ECO:0000256" key="3">
    <source>
        <dbReference type="ARBA" id="ARBA00022692"/>
    </source>
</evidence>
<organism evidence="9 10">
    <name type="scientific">Desmophyllum pertusum</name>
    <dbReference type="NCBI Taxonomy" id="174260"/>
    <lineage>
        <taxon>Eukaryota</taxon>
        <taxon>Metazoa</taxon>
        <taxon>Cnidaria</taxon>
        <taxon>Anthozoa</taxon>
        <taxon>Hexacorallia</taxon>
        <taxon>Scleractinia</taxon>
        <taxon>Caryophylliina</taxon>
        <taxon>Caryophylliidae</taxon>
        <taxon>Desmophyllum</taxon>
    </lineage>
</organism>
<keyword evidence="10" id="KW-1185">Reference proteome</keyword>
<evidence type="ECO:0000256" key="6">
    <source>
        <dbReference type="ARBA" id="ARBA00023136"/>
    </source>
</evidence>
<dbReference type="GO" id="GO:0001508">
    <property type="term" value="P:action potential"/>
    <property type="evidence" value="ECO:0007669"/>
    <property type="project" value="TreeGrafter"/>
</dbReference>
<proteinExistence type="predicted"/>
<keyword evidence="2" id="KW-0813">Transport</keyword>
<reference evidence="9" key="1">
    <citation type="submission" date="2023-01" db="EMBL/GenBank/DDBJ databases">
        <title>Genome assembly of the deep-sea coral Lophelia pertusa.</title>
        <authorList>
            <person name="Herrera S."/>
            <person name="Cordes E."/>
        </authorList>
    </citation>
    <scope>NUCLEOTIDE SEQUENCE</scope>
    <source>
        <strain evidence="9">USNM1676648</strain>
        <tissue evidence="9">Polyp</tissue>
    </source>
</reference>
<sequence length="148" mass="17145">MLPYINKLAATSDTGDMKSALRATTNEFRVKPKLYTKNYNRRASCPENVLSSSRRTLKTVPEENKLLSSRVKINISGKIYETRYSTLARFPGTLLGNPTKRKKYFDKGRQEYFFNRNRNAFDAILFYYQSNGLLRGRITSDYKNSAMN</sequence>
<keyword evidence="3" id="KW-0812">Transmembrane</keyword>
<accession>A0A9W9YSI7</accession>
<evidence type="ECO:0000256" key="2">
    <source>
        <dbReference type="ARBA" id="ARBA00022448"/>
    </source>
</evidence>
<evidence type="ECO:0000256" key="5">
    <source>
        <dbReference type="ARBA" id="ARBA00023065"/>
    </source>
</evidence>
<gene>
    <name evidence="9" type="primary">KCNA2_5</name>
    <name evidence="9" type="ORF">OS493_005556</name>
</gene>
<keyword evidence="7" id="KW-0407">Ion channel</keyword>
<dbReference type="InterPro" id="IPR003131">
    <property type="entry name" value="T1-type_BTB"/>
</dbReference>
<keyword evidence="4" id="KW-1133">Transmembrane helix</keyword>
<comment type="caution">
    <text evidence="9">The sequence shown here is derived from an EMBL/GenBank/DDBJ whole genome shotgun (WGS) entry which is preliminary data.</text>
</comment>
<dbReference type="Gene3D" id="3.30.710.10">
    <property type="entry name" value="Potassium Channel Kv1.1, Chain A"/>
    <property type="match status" value="1"/>
</dbReference>
<dbReference type="InterPro" id="IPR011333">
    <property type="entry name" value="SKP1/BTB/POZ_sf"/>
</dbReference>
<protein>
    <submittedName>
        <fullName evidence="9">Potassium voltage-gated channel sub A member 2</fullName>
    </submittedName>
</protein>
<dbReference type="OrthoDB" id="10025005at2759"/>
<feature type="domain" description="Potassium channel tetramerisation-type BTB" evidence="8">
    <location>
        <begin position="71"/>
        <end position="135"/>
    </location>
</feature>
<dbReference type="Pfam" id="PF02214">
    <property type="entry name" value="BTB_2"/>
    <property type="match status" value="1"/>
</dbReference>
<dbReference type="GO" id="GO:0005251">
    <property type="term" value="F:delayed rectifier potassium channel activity"/>
    <property type="evidence" value="ECO:0007669"/>
    <property type="project" value="TreeGrafter"/>
</dbReference>
<evidence type="ECO:0000256" key="7">
    <source>
        <dbReference type="ARBA" id="ARBA00023303"/>
    </source>
</evidence>
<dbReference type="PANTHER" id="PTHR11537:SF113">
    <property type="entry name" value="POTASSIUM VOLTAGE-GATED CHANNEL PROTEIN SHAKER"/>
    <property type="match status" value="1"/>
</dbReference>
<dbReference type="EMBL" id="MU827303">
    <property type="protein sequence ID" value="KAJ7365448.1"/>
    <property type="molecule type" value="Genomic_DNA"/>
</dbReference>
<name>A0A9W9YSI7_9CNID</name>
<evidence type="ECO:0000313" key="9">
    <source>
        <dbReference type="EMBL" id="KAJ7365448.1"/>
    </source>
</evidence>
<evidence type="ECO:0000259" key="8">
    <source>
        <dbReference type="Pfam" id="PF02214"/>
    </source>
</evidence>
<dbReference type="GO" id="GO:0051260">
    <property type="term" value="P:protein homooligomerization"/>
    <property type="evidence" value="ECO:0007669"/>
    <property type="project" value="InterPro"/>
</dbReference>